<dbReference type="InterPro" id="IPR027417">
    <property type="entry name" value="P-loop_NTPase"/>
</dbReference>
<dbReference type="InterPro" id="IPR049945">
    <property type="entry name" value="AAA_22"/>
</dbReference>
<evidence type="ECO:0000259" key="1">
    <source>
        <dbReference type="Pfam" id="PF13401"/>
    </source>
</evidence>
<reference evidence="2 3" key="1">
    <citation type="submission" date="2016-10" db="EMBL/GenBank/DDBJ databases">
        <authorList>
            <person name="de Groot N.N."/>
        </authorList>
    </citation>
    <scope>NUCLEOTIDE SEQUENCE [LARGE SCALE GENOMIC DNA]</scope>
    <source>
        <strain evidence="2 3">DSM 25584</strain>
    </source>
</reference>
<evidence type="ECO:0000313" key="2">
    <source>
        <dbReference type="EMBL" id="SDF75638.1"/>
    </source>
</evidence>
<organism evidence="2 3">
    <name type="scientific">Limimonas halophila</name>
    <dbReference type="NCBI Taxonomy" id="1082479"/>
    <lineage>
        <taxon>Bacteria</taxon>
        <taxon>Pseudomonadati</taxon>
        <taxon>Pseudomonadota</taxon>
        <taxon>Alphaproteobacteria</taxon>
        <taxon>Rhodospirillales</taxon>
        <taxon>Rhodovibrionaceae</taxon>
        <taxon>Limimonas</taxon>
    </lineage>
</organism>
<dbReference type="AlphaFoldDB" id="A0A1G7NNJ3"/>
<sequence length="284" mass="31587">MPYLDHFGFTGWPFTLTPNRGLFFPDQHQHVLESARFAVQRGEPIVKVSGEVGTGKTLLCRLLMTSFSEEGECVAFLALPQAGYHATMRGVAREFGLNPATDDDIFPLLSNHLMQEHAAGRRPILVVDEAQALGRKGLETIRLLSNLETDEAKLLQVVLFGQPELDRLVDEYGMRQIRQRITFSFTTKPFDTRAGVRYIRYRVQQRSRVAPNDVFTRGAMKVLVKAAGGIPRAINLVADRALLAAYAADSPRVTRRHARRAVRDAGLVPDGPAGWLRLGRGRAA</sequence>
<evidence type="ECO:0000313" key="3">
    <source>
        <dbReference type="Proteomes" id="UP000199415"/>
    </source>
</evidence>
<dbReference type="InterPro" id="IPR052026">
    <property type="entry name" value="ExeA_AAA_ATPase_DNA-bind"/>
</dbReference>
<dbReference type="RefSeq" id="WP_090018873.1">
    <property type="nucleotide sequence ID" value="NZ_FNCE01000002.1"/>
</dbReference>
<protein>
    <submittedName>
        <fullName evidence="2">MSHA biogenesis protein MshM</fullName>
    </submittedName>
</protein>
<dbReference type="OrthoDB" id="7828921at2"/>
<dbReference type="Proteomes" id="UP000199415">
    <property type="component" value="Unassembled WGS sequence"/>
</dbReference>
<name>A0A1G7NNJ3_9PROT</name>
<gene>
    <name evidence="2" type="ORF">SAMN05216241_102241</name>
</gene>
<dbReference type="Gene3D" id="3.40.50.300">
    <property type="entry name" value="P-loop containing nucleotide triphosphate hydrolases"/>
    <property type="match status" value="1"/>
</dbReference>
<dbReference type="SUPFAM" id="SSF52540">
    <property type="entry name" value="P-loop containing nucleoside triphosphate hydrolases"/>
    <property type="match status" value="1"/>
</dbReference>
<keyword evidence="3" id="KW-1185">Reference proteome</keyword>
<dbReference type="Pfam" id="PF13401">
    <property type="entry name" value="AAA_22"/>
    <property type="match status" value="1"/>
</dbReference>
<proteinExistence type="predicted"/>
<dbReference type="GO" id="GO:0016887">
    <property type="term" value="F:ATP hydrolysis activity"/>
    <property type="evidence" value="ECO:0007669"/>
    <property type="project" value="InterPro"/>
</dbReference>
<feature type="domain" description="ORC1/DEAH AAA+ ATPase" evidence="1">
    <location>
        <begin position="42"/>
        <end position="168"/>
    </location>
</feature>
<dbReference type="EMBL" id="FNCE01000002">
    <property type="protein sequence ID" value="SDF75638.1"/>
    <property type="molecule type" value="Genomic_DNA"/>
</dbReference>
<dbReference type="PANTHER" id="PTHR35894">
    <property type="entry name" value="GENERAL SECRETION PATHWAY PROTEIN A-RELATED"/>
    <property type="match status" value="1"/>
</dbReference>
<dbReference type="PANTHER" id="PTHR35894:SF1">
    <property type="entry name" value="PHOSPHORIBULOKINASE _ URIDINE KINASE FAMILY"/>
    <property type="match status" value="1"/>
</dbReference>
<accession>A0A1G7NNJ3</accession>
<dbReference type="STRING" id="1082479.SAMN05216241_102241"/>